<comment type="caution">
    <text evidence="3">The sequence shown here is derived from an EMBL/GenBank/DDBJ whole genome shotgun (WGS) entry which is preliminary data.</text>
</comment>
<keyword evidence="4" id="KW-1185">Reference proteome</keyword>
<sequence>MSSSTEANAFAMSNPSLIYLIFTVALAHLSGYKSRLQQARTNYHSNHRRSSLHYRAASPYPTTSIPIISFSSPPATPRQRTAPSLPTTHTLLTPQQQTQQLQTQLHLMNCLDALKSIGTTWELARRCWRTLDQLIDKEGMKPGGTGMRDREPSLVEVGGSVQSHGLGKRKREGDEVDNRLRTPAVPEKIQVRTSSVNSPESAHAMDCASDSESSFLGGPYTPRAFDVLQGTPLRVREDSDNLHMADWTKSQTTHQTQHTVYPGSGFDMPFFSNGWLSDFETEFLDVGVAGGALDVGTMETGGWGLPVDSWNGWVGDSAWEDKFFWGKGVESGLDTG</sequence>
<reference evidence="3" key="1">
    <citation type="submission" date="2020-11" db="EMBL/GenBank/DDBJ databases">
        <authorList>
            <consortium name="DOE Joint Genome Institute"/>
            <person name="Ahrendt S."/>
            <person name="Riley R."/>
            <person name="Andreopoulos W."/>
            <person name="Labutti K."/>
            <person name="Pangilinan J."/>
            <person name="Ruiz-Duenas F.J."/>
            <person name="Barrasa J.M."/>
            <person name="Sanchez-Garcia M."/>
            <person name="Camarero S."/>
            <person name="Miyauchi S."/>
            <person name="Serrano A."/>
            <person name="Linde D."/>
            <person name="Babiker R."/>
            <person name="Drula E."/>
            <person name="Ayuso-Fernandez I."/>
            <person name="Pacheco R."/>
            <person name="Padilla G."/>
            <person name="Ferreira P."/>
            <person name="Barriuso J."/>
            <person name="Kellner H."/>
            <person name="Castanera R."/>
            <person name="Alfaro M."/>
            <person name="Ramirez L."/>
            <person name="Pisabarro A.G."/>
            <person name="Kuo A."/>
            <person name="Tritt A."/>
            <person name="Lipzen A."/>
            <person name="He G."/>
            <person name="Yan M."/>
            <person name="Ng V."/>
            <person name="Cullen D."/>
            <person name="Martin F."/>
            <person name="Rosso M.-N."/>
            <person name="Henrissat B."/>
            <person name="Hibbett D."/>
            <person name="Martinez A.T."/>
            <person name="Grigoriev I.V."/>
        </authorList>
    </citation>
    <scope>NUCLEOTIDE SEQUENCE</scope>
    <source>
        <strain evidence="3">AH 40177</strain>
    </source>
</reference>
<feature type="compositionally biased region" description="Polar residues" evidence="1">
    <location>
        <begin position="191"/>
        <end position="200"/>
    </location>
</feature>
<keyword evidence="2" id="KW-0812">Transmembrane</keyword>
<dbReference type="AlphaFoldDB" id="A0A9P5PCC1"/>
<keyword evidence="2" id="KW-1133">Transmembrane helix</keyword>
<protein>
    <submittedName>
        <fullName evidence="3">Uncharacterized protein</fullName>
    </submittedName>
</protein>
<accession>A0A9P5PCC1</accession>
<dbReference type="OrthoDB" id="10655884at2759"/>
<gene>
    <name evidence="3" type="ORF">BDP27DRAFT_255695</name>
</gene>
<feature type="region of interest" description="Disordered" evidence="1">
    <location>
        <begin position="159"/>
        <end position="213"/>
    </location>
</feature>
<dbReference type="Proteomes" id="UP000772434">
    <property type="component" value="Unassembled WGS sequence"/>
</dbReference>
<evidence type="ECO:0000313" key="4">
    <source>
        <dbReference type="Proteomes" id="UP000772434"/>
    </source>
</evidence>
<evidence type="ECO:0000313" key="3">
    <source>
        <dbReference type="EMBL" id="KAF9062984.1"/>
    </source>
</evidence>
<organism evidence="3 4">
    <name type="scientific">Rhodocollybia butyracea</name>
    <dbReference type="NCBI Taxonomy" id="206335"/>
    <lineage>
        <taxon>Eukaryota</taxon>
        <taxon>Fungi</taxon>
        <taxon>Dikarya</taxon>
        <taxon>Basidiomycota</taxon>
        <taxon>Agaricomycotina</taxon>
        <taxon>Agaricomycetes</taxon>
        <taxon>Agaricomycetidae</taxon>
        <taxon>Agaricales</taxon>
        <taxon>Marasmiineae</taxon>
        <taxon>Omphalotaceae</taxon>
        <taxon>Rhodocollybia</taxon>
    </lineage>
</organism>
<dbReference type="EMBL" id="JADNRY010000156">
    <property type="protein sequence ID" value="KAF9062984.1"/>
    <property type="molecule type" value="Genomic_DNA"/>
</dbReference>
<proteinExistence type="predicted"/>
<keyword evidence="2" id="KW-0472">Membrane</keyword>
<name>A0A9P5PCC1_9AGAR</name>
<feature type="compositionally biased region" description="Basic and acidic residues" evidence="1">
    <location>
        <begin position="171"/>
        <end position="180"/>
    </location>
</feature>
<evidence type="ECO:0000256" key="2">
    <source>
        <dbReference type="SAM" id="Phobius"/>
    </source>
</evidence>
<evidence type="ECO:0000256" key="1">
    <source>
        <dbReference type="SAM" id="MobiDB-lite"/>
    </source>
</evidence>
<feature type="transmembrane region" description="Helical" evidence="2">
    <location>
        <begin position="12"/>
        <end position="32"/>
    </location>
</feature>